<evidence type="ECO:0000256" key="1">
    <source>
        <dbReference type="SAM" id="SignalP"/>
    </source>
</evidence>
<evidence type="ECO:0000313" key="2">
    <source>
        <dbReference type="EMBL" id="ASD64516.1"/>
    </source>
</evidence>
<proteinExistence type="predicted"/>
<sequence length="354" mass="39479">MRDMKKIVLGSLFSLFASTQALALSEIELTGELDATASVWNLPTGERGNSAFEVPSLFLGVHIPLQEDNLLVVTMEGSEQKNISPNRFDVGVREAYLDLVSVFEGMHALRAGLIPQTWQEAQYENYQYRFLGQTAWSMTEKWKYLSYSDLGVSFMSQLPHDYGEWALNLTNGEGAQEKEEGPHKEVTLFARIFKWNPWSLSLSYVRGSYDLYGADVGLKERIQGLLSYEKEDEWMVALEYLATKDPADAIRDYDMAEGVDVTALSGQSVRGEGASLYAVVHTGPKAEILVRYDYLNPVVGEDGKDLQTAILALGYQVTDDIKAALAVDHTKYGEDFAPGARERSKLELAAQVLF</sequence>
<evidence type="ECO:0008006" key="4">
    <source>
        <dbReference type="Google" id="ProtNLM"/>
    </source>
</evidence>
<feature type="chain" id="PRO_5012893419" description="Porin domain-containing protein" evidence="1">
    <location>
        <begin position="24"/>
        <end position="354"/>
    </location>
</feature>
<dbReference type="InterPro" id="IPR023614">
    <property type="entry name" value="Porin_dom_sf"/>
</dbReference>
<reference evidence="2 3" key="1">
    <citation type="submission" date="2017-04" db="EMBL/GenBank/DDBJ databases">
        <title>Whole genome sequence of Bdellovibrio bacteriovorus strain SSB218315.</title>
        <authorList>
            <person name="Oyedara O."/>
            <person name="Rodriguez-Perez M.A."/>
        </authorList>
    </citation>
    <scope>NUCLEOTIDE SEQUENCE [LARGE SCALE GENOMIC DNA]</scope>
    <source>
        <strain evidence="2 3">SSB218315</strain>
    </source>
</reference>
<name>A0A1Z3NAP5_BDEBC</name>
<keyword evidence="1" id="KW-0732">Signal</keyword>
<feature type="signal peptide" evidence="1">
    <location>
        <begin position="1"/>
        <end position="23"/>
    </location>
</feature>
<dbReference type="SUPFAM" id="SSF56935">
    <property type="entry name" value="Porins"/>
    <property type="match status" value="1"/>
</dbReference>
<dbReference type="AlphaFoldDB" id="A0A1Z3NAP5"/>
<dbReference type="OrthoDB" id="5291612at2"/>
<protein>
    <recommendedName>
        <fullName evidence="4">Porin domain-containing protein</fullName>
    </recommendedName>
</protein>
<dbReference type="Proteomes" id="UP000197003">
    <property type="component" value="Chromosome"/>
</dbReference>
<accession>A0A1Z3NAP5</accession>
<dbReference type="RefSeq" id="WP_088565983.1">
    <property type="nucleotide sequence ID" value="NZ_CP020946.1"/>
</dbReference>
<gene>
    <name evidence="2" type="ORF">B9G79_13530</name>
</gene>
<dbReference type="EMBL" id="CP020946">
    <property type="protein sequence ID" value="ASD64516.1"/>
    <property type="molecule type" value="Genomic_DNA"/>
</dbReference>
<evidence type="ECO:0000313" key="3">
    <source>
        <dbReference type="Proteomes" id="UP000197003"/>
    </source>
</evidence>
<organism evidence="2 3">
    <name type="scientific">Bdellovibrio bacteriovorus</name>
    <dbReference type="NCBI Taxonomy" id="959"/>
    <lineage>
        <taxon>Bacteria</taxon>
        <taxon>Pseudomonadati</taxon>
        <taxon>Bdellovibrionota</taxon>
        <taxon>Bdellovibrionia</taxon>
        <taxon>Bdellovibrionales</taxon>
        <taxon>Pseudobdellovibrionaceae</taxon>
        <taxon>Bdellovibrio</taxon>
    </lineage>
</organism>
<dbReference type="Gene3D" id="2.40.160.10">
    <property type="entry name" value="Porin"/>
    <property type="match status" value="1"/>
</dbReference>